<dbReference type="FunFam" id="3.30.200.20:FF:000074">
    <property type="entry name" value="cyclin-dependent kinase 12 isoform X2"/>
    <property type="match status" value="1"/>
</dbReference>
<dbReference type="InterPro" id="IPR050108">
    <property type="entry name" value="CDK"/>
</dbReference>
<dbReference type="FunFam" id="1.10.510.10:FF:000102">
    <property type="entry name" value="cyclin-dependent kinase 12 isoform X1"/>
    <property type="match status" value="1"/>
</dbReference>
<feature type="compositionally biased region" description="Polar residues" evidence="13">
    <location>
        <begin position="1058"/>
        <end position="1069"/>
    </location>
</feature>
<comment type="subcellular location">
    <subcellularLocation>
        <location evidence="1">Nucleus</location>
    </subcellularLocation>
</comment>
<feature type="compositionally biased region" description="Pro residues" evidence="13">
    <location>
        <begin position="1114"/>
        <end position="1124"/>
    </location>
</feature>
<evidence type="ECO:0000259" key="14">
    <source>
        <dbReference type="PROSITE" id="PS50011"/>
    </source>
</evidence>
<dbReference type="GO" id="GO:0004693">
    <property type="term" value="F:cyclin-dependent protein serine/threonine kinase activity"/>
    <property type="evidence" value="ECO:0007669"/>
    <property type="project" value="UniProtKB-EC"/>
</dbReference>
<feature type="compositionally biased region" description="Basic residues" evidence="13">
    <location>
        <begin position="221"/>
        <end position="232"/>
    </location>
</feature>
<evidence type="ECO:0000256" key="7">
    <source>
        <dbReference type="ARBA" id="ARBA00022840"/>
    </source>
</evidence>
<gene>
    <name evidence="15" type="primary">CDC2L5</name>
</gene>
<evidence type="ECO:0000256" key="13">
    <source>
        <dbReference type="SAM" id="MobiDB-lite"/>
    </source>
</evidence>
<keyword evidence="8" id="KW-0539">Nucleus</keyword>
<feature type="compositionally biased region" description="Low complexity" evidence="13">
    <location>
        <begin position="1070"/>
        <end position="1095"/>
    </location>
</feature>
<feature type="domain" description="Protein kinase" evidence="14">
    <location>
        <begin position="502"/>
        <end position="796"/>
    </location>
</feature>
<feature type="compositionally biased region" description="Pro residues" evidence="13">
    <location>
        <begin position="154"/>
        <end position="167"/>
    </location>
</feature>
<dbReference type="SMART" id="SM00220">
    <property type="entry name" value="S_TKc"/>
    <property type="match status" value="1"/>
</dbReference>
<keyword evidence="3" id="KW-0723">Serine/threonine-protein kinase</keyword>
<dbReference type="AlphaFoldDB" id="Q9GRH4"/>
<dbReference type="InterPro" id="IPR000719">
    <property type="entry name" value="Prot_kinase_dom"/>
</dbReference>
<evidence type="ECO:0000313" key="15">
    <source>
        <dbReference type="EMBL" id="CAC10445.1"/>
    </source>
</evidence>
<evidence type="ECO:0000256" key="1">
    <source>
        <dbReference type="ARBA" id="ARBA00004123"/>
    </source>
</evidence>
<evidence type="ECO:0000256" key="5">
    <source>
        <dbReference type="ARBA" id="ARBA00022741"/>
    </source>
</evidence>
<feature type="binding site" evidence="12">
    <location>
        <position position="531"/>
    </location>
    <ligand>
        <name>ATP</name>
        <dbReference type="ChEBI" id="CHEBI:30616"/>
    </ligand>
</feature>
<dbReference type="Gene3D" id="1.10.510.10">
    <property type="entry name" value="Transferase(Phosphotransferase) domain 1"/>
    <property type="match status" value="1"/>
</dbReference>
<comment type="catalytic activity">
    <reaction evidence="10">
        <text>L-seryl-[protein] + ATP = O-phospho-L-seryl-[protein] + ADP + H(+)</text>
        <dbReference type="Rhea" id="RHEA:17989"/>
        <dbReference type="Rhea" id="RHEA-COMP:9863"/>
        <dbReference type="Rhea" id="RHEA-COMP:11604"/>
        <dbReference type="ChEBI" id="CHEBI:15378"/>
        <dbReference type="ChEBI" id="CHEBI:29999"/>
        <dbReference type="ChEBI" id="CHEBI:30616"/>
        <dbReference type="ChEBI" id="CHEBI:83421"/>
        <dbReference type="ChEBI" id="CHEBI:456216"/>
        <dbReference type="EC" id="2.7.11.22"/>
    </reaction>
</comment>
<feature type="compositionally biased region" description="Basic residues" evidence="13">
    <location>
        <begin position="173"/>
        <end position="196"/>
    </location>
</feature>
<feature type="compositionally biased region" description="Low complexity" evidence="13">
    <location>
        <begin position="871"/>
        <end position="885"/>
    </location>
</feature>
<evidence type="ECO:0000256" key="2">
    <source>
        <dbReference type="ARBA" id="ARBA00006485"/>
    </source>
</evidence>
<dbReference type="PANTHER" id="PTHR24056">
    <property type="entry name" value="CELL DIVISION PROTEIN KINASE"/>
    <property type="match status" value="1"/>
</dbReference>
<feature type="region of interest" description="Disordered" evidence="13">
    <location>
        <begin position="1037"/>
        <end position="1143"/>
    </location>
</feature>
<dbReference type="PROSITE" id="PS50011">
    <property type="entry name" value="PROTEIN_KINASE_DOM"/>
    <property type="match status" value="1"/>
</dbReference>
<dbReference type="Gene3D" id="3.30.200.20">
    <property type="entry name" value="Phosphorylase Kinase, domain 1"/>
    <property type="match status" value="1"/>
</dbReference>
<feature type="region of interest" description="Disordered" evidence="13">
    <location>
        <begin position="293"/>
        <end position="322"/>
    </location>
</feature>
<dbReference type="GO" id="GO:0008024">
    <property type="term" value="C:cyclin/CDK positive transcription elongation factor complex"/>
    <property type="evidence" value="ECO:0007669"/>
    <property type="project" value="TreeGrafter"/>
</dbReference>
<reference evidence="15" key="1">
    <citation type="journal article" date="2000" name="Biochem. Biophys. Res. Commun.">
        <title>A new subfamily of high molecular mass CDC2-related kinases with PITAI/VRE.</title>
        <authorList>
            <person name="Marques F."/>
            <person name="Moreau J.L."/>
            <person name="Peaucellier G."/>
            <person name="Lozano J.C."/>
            <person name="Schatt P."/>
            <person name="Picard A."/>
            <person name="Callebaut I."/>
            <person name="Perret E."/>
            <person name="Geneviere A.M."/>
        </authorList>
    </citation>
    <scope>NUCLEOTIDE SEQUENCE</scope>
</reference>
<proteinExistence type="evidence at transcript level"/>
<feature type="compositionally biased region" description="Basic and acidic residues" evidence="13">
    <location>
        <begin position="295"/>
        <end position="306"/>
    </location>
</feature>
<organism evidence="15">
    <name type="scientific">Sphaerechinus granularis</name>
    <name type="common">Purple sea urchin</name>
    <dbReference type="NCBI Taxonomy" id="39374"/>
    <lineage>
        <taxon>Eukaryota</taxon>
        <taxon>Metazoa</taxon>
        <taxon>Echinodermata</taxon>
        <taxon>Eleutherozoa</taxon>
        <taxon>Echinozoa</taxon>
        <taxon>Echinoidea</taxon>
        <taxon>Euechinoidea</taxon>
        <taxon>Echinacea</taxon>
        <taxon>Temnopleuroida</taxon>
        <taxon>Toxopneustidae</taxon>
        <taxon>Sphaerechinus</taxon>
    </lineage>
</organism>
<dbReference type="EMBL" id="AJ297711">
    <property type="protein sequence ID" value="CAC10445.1"/>
    <property type="molecule type" value="mRNA"/>
</dbReference>
<comment type="catalytic activity">
    <reaction evidence="9">
        <text>L-threonyl-[protein] + ATP = O-phospho-L-threonyl-[protein] + ADP + H(+)</text>
        <dbReference type="Rhea" id="RHEA:46608"/>
        <dbReference type="Rhea" id="RHEA-COMP:11060"/>
        <dbReference type="Rhea" id="RHEA-COMP:11605"/>
        <dbReference type="ChEBI" id="CHEBI:15378"/>
        <dbReference type="ChEBI" id="CHEBI:30013"/>
        <dbReference type="ChEBI" id="CHEBI:30616"/>
        <dbReference type="ChEBI" id="CHEBI:61977"/>
        <dbReference type="ChEBI" id="CHEBI:456216"/>
        <dbReference type="EC" id="2.7.11.22"/>
    </reaction>
</comment>
<feature type="compositionally biased region" description="Low complexity" evidence="13">
    <location>
        <begin position="109"/>
        <end position="120"/>
    </location>
</feature>
<feature type="region of interest" description="Disordered" evidence="13">
    <location>
        <begin position="358"/>
        <end position="477"/>
    </location>
</feature>
<dbReference type="GO" id="GO:0005524">
    <property type="term" value="F:ATP binding"/>
    <property type="evidence" value="ECO:0007669"/>
    <property type="project" value="UniProtKB-UniRule"/>
</dbReference>
<evidence type="ECO:0000256" key="9">
    <source>
        <dbReference type="ARBA" id="ARBA00047811"/>
    </source>
</evidence>
<dbReference type="InterPro" id="IPR011009">
    <property type="entry name" value="Kinase-like_dom_sf"/>
</dbReference>
<dbReference type="GO" id="GO:0008353">
    <property type="term" value="F:RNA polymerase II CTD heptapeptide repeat kinase activity"/>
    <property type="evidence" value="ECO:0007669"/>
    <property type="project" value="UniProtKB-EC"/>
</dbReference>
<feature type="compositionally biased region" description="Pro residues" evidence="13">
    <location>
        <begin position="69"/>
        <end position="82"/>
    </location>
</feature>
<feature type="compositionally biased region" description="Pro residues" evidence="13">
    <location>
        <begin position="362"/>
        <end position="396"/>
    </location>
</feature>
<feature type="compositionally biased region" description="Polar residues" evidence="13">
    <location>
        <begin position="450"/>
        <end position="460"/>
    </location>
</feature>
<dbReference type="SUPFAM" id="SSF56112">
    <property type="entry name" value="Protein kinase-like (PK-like)"/>
    <property type="match status" value="1"/>
</dbReference>
<keyword evidence="7 12" id="KW-0067">ATP-binding</keyword>
<feature type="compositionally biased region" description="Low complexity" evidence="13">
    <location>
        <begin position="829"/>
        <end position="840"/>
    </location>
</feature>
<feature type="region of interest" description="Disordered" evidence="13">
    <location>
        <begin position="1"/>
        <end position="274"/>
    </location>
</feature>
<feature type="compositionally biased region" description="Basic and acidic residues" evidence="13">
    <location>
        <begin position="461"/>
        <end position="477"/>
    </location>
</feature>
<keyword evidence="4" id="KW-0808">Transferase</keyword>
<feature type="compositionally biased region" description="Basic residues" evidence="13">
    <location>
        <begin position="24"/>
        <end position="43"/>
    </location>
</feature>
<keyword evidence="6 15" id="KW-0418">Kinase</keyword>
<accession>Q9GRH4</accession>
<feature type="compositionally biased region" description="Low complexity" evidence="13">
    <location>
        <begin position="205"/>
        <end position="220"/>
    </location>
</feature>
<evidence type="ECO:0000256" key="4">
    <source>
        <dbReference type="ARBA" id="ARBA00022679"/>
    </source>
</evidence>
<dbReference type="PROSITE" id="PS00108">
    <property type="entry name" value="PROTEIN_KINASE_ST"/>
    <property type="match status" value="1"/>
</dbReference>
<dbReference type="GO" id="GO:0032968">
    <property type="term" value="P:positive regulation of transcription elongation by RNA polymerase II"/>
    <property type="evidence" value="ECO:0007669"/>
    <property type="project" value="TreeGrafter"/>
</dbReference>
<dbReference type="PANTHER" id="PTHR24056:SF546">
    <property type="entry name" value="CYCLIN-DEPENDENT KINASE 12"/>
    <property type="match status" value="1"/>
</dbReference>
<name>Q9GRH4_SPHGR</name>
<dbReference type="GO" id="GO:0030332">
    <property type="term" value="F:cyclin binding"/>
    <property type="evidence" value="ECO:0007669"/>
    <property type="project" value="TreeGrafter"/>
</dbReference>
<keyword evidence="5 12" id="KW-0547">Nucleotide-binding</keyword>
<evidence type="ECO:0000256" key="12">
    <source>
        <dbReference type="PROSITE-ProRule" id="PRU10141"/>
    </source>
</evidence>
<evidence type="ECO:0000256" key="3">
    <source>
        <dbReference type="ARBA" id="ARBA00022527"/>
    </source>
</evidence>
<evidence type="ECO:0000256" key="8">
    <source>
        <dbReference type="ARBA" id="ARBA00023242"/>
    </source>
</evidence>
<feature type="compositionally biased region" description="Pro residues" evidence="13">
    <location>
        <begin position="1170"/>
        <end position="1185"/>
    </location>
</feature>
<dbReference type="InterPro" id="IPR008271">
    <property type="entry name" value="Ser/Thr_kinase_AS"/>
</dbReference>
<evidence type="ECO:0000256" key="10">
    <source>
        <dbReference type="ARBA" id="ARBA00048367"/>
    </source>
</evidence>
<feature type="region of interest" description="Disordered" evidence="13">
    <location>
        <begin position="822"/>
        <end position="912"/>
    </location>
</feature>
<dbReference type="InterPro" id="IPR017441">
    <property type="entry name" value="Protein_kinase_ATP_BS"/>
</dbReference>
<protein>
    <submittedName>
        <fullName evidence="15">CDC2L5 protein kinase</fullName>
    </submittedName>
</protein>
<evidence type="ECO:0000256" key="11">
    <source>
        <dbReference type="ARBA" id="ARBA00049280"/>
    </source>
</evidence>
<sequence>MPSSHKNRGGSPSYYHEHRDSPSKRKHSKSSKSGRHKSKRSRDKVKEQVVKPLVEYDDISSEDYSLSPVPSPPPQKSRPSPEPQKKWRHASPATAIKIYETQQGRESPHSSNSRSSSSRRPPSPEPYTVSQKSYSSSRHGRSSEASRPRAYQSSPPPPTRYHSPPPKYSASPKRSKQSKGMQKYRKSPTSSRKNRSRSPDYYQMSRQSNKSRSRSPSYSKSKTKSRKRHQKVSRSPSGSPYRRPKHSPSRSPSPPPYRGRKRARSPSLDIPATKYHSSIGGEVLKYRKKNVQAVKTKEVKQEKEPSPEPMPEPVKVKMPKPESPMIFTIKNDLKEIETASPQRTVVELPDRGLIIKKEIKPVVPPPVPVPAPVPAPTRSSPPPRQAPARPPLPLPPMIDAVDSPLRVVKDKGDVAERMRNLSRDRARSRTSISDLPLPPMAPTPDESPVDTPSPQTQPRSKTQEKEAKDPKVDLGKREMIRKRRAKIAGSSLDWGERCVDVFEIINQIGEGTYGQVYKARDKDTGELVALKKVRTDNEREGFPITAVREIKILRQLNHDSVVRLHEIVTDKQDALDFKKDKGAFYLVFEYMDHDLMGLLESGLVNFSEEHVRSFMKQLLDGLNYCHRRNFLHRDIKCSNILLNNKGHIKLADFGLARLYHADDKTRPYTNKVITLWYRPPELQLGEERYGPAVDVWSCGCILGELFTQRPIFQANQELAQLELISRICGTPTPAVWPDVIRLPLFNTMKPKKMYNRRLRDEFSLLPKDALDLLDEMLTLDPDKRTTAEDALNCIWLQEINPGKLTQPDLPHWQDCHELWSKRRRRQERQQQQQAAAQNRAGNGTEQSHSKSSRKEPPPPAVTEEEAPHIPGLGSEESGSSKKGSLAPSRSNTPQTSKESKDSSGDGGKGSGEKKLAKLINLLQAQPQLDVNKLAETLNVQVDASTIKLLENLNMQLLIAAHATKQKSKGEEAKPAPLPTKDVTTDLLVKALEGSKGSGGALEQVFGTSSSDQKKHAKEIATSLAQYVSAIFGKPVNPSKGASDPAPSSVIGHAKSHGNAHQSTSIITPPSDSRSSFVDNFSSSQGGESSSMSYSRENSRPDFGVSDDSQQSWKPPTPLGPPPESPEAEEQEHQQAEDTNLVTPGVKAALMQMIAQQGLSELGIDQQPVDPNLPPPPEPALPPPDSAPQDPFLPQSKPIFPSGQYCKDDPSKASGSGDRGNLFPAGKSKGKNWAPLPSFNRGGGRGGFKGSHRGNKKGPVGPGTGWS</sequence>
<evidence type="ECO:0000256" key="6">
    <source>
        <dbReference type="ARBA" id="ARBA00022777"/>
    </source>
</evidence>
<dbReference type="PROSITE" id="PS00107">
    <property type="entry name" value="PROTEIN_KINASE_ATP"/>
    <property type="match status" value="1"/>
</dbReference>
<comment type="similarity">
    <text evidence="2">Belongs to the protein kinase superfamily. CMGC Ser/Thr protein kinase family. CDC2/CDKX subfamily.</text>
</comment>
<feature type="region of interest" description="Disordered" evidence="13">
    <location>
        <begin position="1157"/>
        <end position="1266"/>
    </location>
</feature>
<comment type="catalytic activity">
    <reaction evidence="11">
        <text>[DNA-directed RNA polymerase] + ATP = phospho-[DNA-directed RNA polymerase] + ADP + H(+)</text>
        <dbReference type="Rhea" id="RHEA:10216"/>
        <dbReference type="Rhea" id="RHEA-COMP:11321"/>
        <dbReference type="Rhea" id="RHEA-COMP:11322"/>
        <dbReference type="ChEBI" id="CHEBI:15378"/>
        <dbReference type="ChEBI" id="CHEBI:30616"/>
        <dbReference type="ChEBI" id="CHEBI:43176"/>
        <dbReference type="ChEBI" id="CHEBI:68546"/>
        <dbReference type="ChEBI" id="CHEBI:456216"/>
        <dbReference type="EC" id="2.7.11.23"/>
    </reaction>
</comment>
<dbReference type="CDD" id="cd07864">
    <property type="entry name" value="STKc_CDK12"/>
    <property type="match status" value="1"/>
</dbReference>
<dbReference type="Pfam" id="PF00069">
    <property type="entry name" value="Pkinase"/>
    <property type="match status" value="1"/>
</dbReference>
<feature type="compositionally biased region" description="Basic and acidic residues" evidence="13">
    <location>
        <begin position="407"/>
        <end position="427"/>
    </location>
</feature>